<dbReference type="Proteomes" id="UP001148786">
    <property type="component" value="Unassembled WGS sequence"/>
</dbReference>
<feature type="compositionally biased region" description="Basic residues" evidence="1">
    <location>
        <begin position="53"/>
        <end position="69"/>
    </location>
</feature>
<name>A0A9W8MQ71_9AGAR</name>
<feature type="compositionally biased region" description="Basic residues" evidence="1">
    <location>
        <begin position="229"/>
        <end position="238"/>
    </location>
</feature>
<feature type="region of interest" description="Disordered" evidence="1">
    <location>
        <begin position="204"/>
        <end position="276"/>
    </location>
</feature>
<sequence>MLVRYRHLDKAIALKLGIKLSEPAHSPCRWAHDDRAPRKQPPPESESDEAKASHQKKSPHTKRTVKKGRTTYTPATDNGPDTPAFLPPHAKPLSTDVPPAESHHHAPTPQTQPEPDAVTAQAKHLESLLDSVLATLVIIQAATNTAVTLSNHSRQALKLLNTLLPPEDQVQATSSPTPPVPTSEPANHLKQSYADAAKPCQVTPNMTHHARSSPAGATACHRPSAANQRPRHQHRHSTSRLIASWDGHPVPQSSSSLSQFVRNLNNELSHDRNPAA</sequence>
<reference evidence="2" key="1">
    <citation type="submission" date="2022-07" db="EMBL/GenBank/DDBJ databases">
        <title>Genome Sequence of Agrocybe chaxingu.</title>
        <authorList>
            <person name="Buettner E."/>
        </authorList>
    </citation>
    <scope>NUCLEOTIDE SEQUENCE</scope>
    <source>
        <strain evidence="2">MP-N11</strain>
    </source>
</reference>
<feature type="compositionally biased region" description="Polar residues" evidence="1">
    <location>
        <begin position="251"/>
        <end position="267"/>
    </location>
</feature>
<dbReference type="OrthoDB" id="10420516at2759"/>
<evidence type="ECO:0000256" key="1">
    <source>
        <dbReference type="SAM" id="MobiDB-lite"/>
    </source>
</evidence>
<evidence type="ECO:0000313" key="2">
    <source>
        <dbReference type="EMBL" id="KAJ3496135.1"/>
    </source>
</evidence>
<keyword evidence="3" id="KW-1185">Reference proteome</keyword>
<dbReference type="EMBL" id="JANKHO010001969">
    <property type="protein sequence ID" value="KAJ3496135.1"/>
    <property type="molecule type" value="Genomic_DNA"/>
</dbReference>
<proteinExistence type="predicted"/>
<organism evidence="2 3">
    <name type="scientific">Agrocybe chaxingu</name>
    <dbReference type="NCBI Taxonomy" id="84603"/>
    <lineage>
        <taxon>Eukaryota</taxon>
        <taxon>Fungi</taxon>
        <taxon>Dikarya</taxon>
        <taxon>Basidiomycota</taxon>
        <taxon>Agaricomycotina</taxon>
        <taxon>Agaricomycetes</taxon>
        <taxon>Agaricomycetidae</taxon>
        <taxon>Agaricales</taxon>
        <taxon>Agaricineae</taxon>
        <taxon>Strophariaceae</taxon>
        <taxon>Agrocybe</taxon>
    </lineage>
</organism>
<protein>
    <submittedName>
        <fullName evidence="2">Uncharacterized protein</fullName>
    </submittedName>
</protein>
<feature type="region of interest" description="Disordered" evidence="1">
    <location>
        <begin position="25"/>
        <end position="117"/>
    </location>
</feature>
<dbReference type="AlphaFoldDB" id="A0A9W8MQ71"/>
<feature type="region of interest" description="Disordered" evidence="1">
    <location>
        <begin position="168"/>
        <end position="188"/>
    </location>
</feature>
<comment type="caution">
    <text evidence="2">The sequence shown here is derived from an EMBL/GenBank/DDBJ whole genome shotgun (WGS) entry which is preliminary data.</text>
</comment>
<evidence type="ECO:0000313" key="3">
    <source>
        <dbReference type="Proteomes" id="UP001148786"/>
    </source>
</evidence>
<gene>
    <name evidence="2" type="ORF">NLJ89_g10527</name>
</gene>
<accession>A0A9W8MQ71</accession>